<keyword evidence="4 11" id="KW-0813">Transport</keyword>
<evidence type="ECO:0000313" key="13">
    <source>
        <dbReference type="Proteomes" id="UP000595564"/>
    </source>
</evidence>
<dbReference type="FunFam" id="1.10.287.80:FF:000003">
    <property type="entry name" value="ATP synthase gamma chain, chloroplastic"/>
    <property type="match status" value="1"/>
</dbReference>
<comment type="function">
    <text evidence="1 11">Produces ATP from ADP in the presence of a proton gradient across the membrane. The gamma chain is believed to be important in regulating ATPase activity and the flow of protons through the CF(0) complex.</text>
</comment>
<dbReference type="GO" id="GO:0009579">
    <property type="term" value="C:thylakoid"/>
    <property type="evidence" value="ECO:0007669"/>
    <property type="project" value="UniProtKB-SubCell"/>
</dbReference>
<dbReference type="RefSeq" id="WP_201328868.1">
    <property type="nucleotide sequence ID" value="NZ_AP017470.1"/>
</dbReference>
<sequence>MAAIHILRRRIKSVKNTRQITRAMKLVAAAKMKKAQERVYNARPYARKLQEMIQHIASRIDIKTHPLLEVREEKKIKLVVVTADRGLCGAFNANVIKRAMQFLDENKDSKEVYLEFVGRKGFEFFKKKWDKKDREVLGLFNKFDSTVAEKIAEDLLEDFIEKRYDAIYFVYNEFKSVLQQNLVVEKLLPIEHGDFSGEEKEEPLVEHIFEPSIEEVLNELLPLHIKTQVYRVLIESNAAEFAARMTAMDAATNNATEMIDKLTLTMNKIRQAAITKEIIEVVSGAEVKN</sequence>
<evidence type="ECO:0000256" key="1">
    <source>
        <dbReference type="ARBA" id="ARBA00003456"/>
    </source>
</evidence>
<reference evidence="12 13" key="1">
    <citation type="journal article" date="2012" name="Extremophiles">
        <title>Thermotomaculum hydrothermale gen. nov., sp. nov., a novel heterotrophic thermophile within the phylum Acidobacteria from a deep-sea hydrothermal vent chimney in the Southern Okinawa Trough.</title>
        <authorList>
            <person name="Izumi H."/>
            <person name="Nunoura T."/>
            <person name="Miyazaki M."/>
            <person name="Mino S."/>
            <person name="Toki T."/>
            <person name="Takai K."/>
            <person name="Sako Y."/>
            <person name="Sawabe T."/>
            <person name="Nakagawa S."/>
        </authorList>
    </citation>
    <scope>NUCLEOTIDE SEQUENCE [LARGE SCALE GENOMIC DNA]</scope>
    <source>
        <strain evidence="12 13">AC55</strain>
    </source>
</reference>
<accession>A0A7R6PZD5</accession>
<evidence type="ECO:0000256" key="8">
    <source>
        <dbReference type="ARBA" id="ARBA00023196"/>
    </source>
</evidence>
<dbReference type="GO" id="GO:0005886">
    <property type="term" value="C:plasma membrane"/>
    <property type="evidence" value="ECO:0007669"/>
    <property type="project" value="UniProtKB-SubCell"/>
</dbReference>
<dbReference type="NCBIfam" id="TIGR01146">
    <property type="entry name" value="ATPsyn_F1gamma"/>
    <property type="match status" value="1"/>
</dbReference>
<dbReference type="GO" id="GO:0046933">
    <property type="term" value="F:proton-transporting ATP synthase activity, rotational mechanism"/>
    <property type="evidence" value="ECO:0007669"/>
    <property type="project" value="UniProtKB-UniRule"/>
</dbReference>
<dbReference type="AlphaFoldDB" id="A0A7R6PZD5"/>
<dbReference type="GO" id="GO:0045259">
    <property type="term" value="C:proton-transporting ATP synthase complex"/>
    <property type="evidence" value="ECO:0007669"/>
    <property type="project" value="UniProtKB-KW"/>
</dbReference>
<keyword evidence="9 11" id="KW-0066">ATP synthesis</keyword>
<organism evidence="12 13">
    <name type="scientific">Thermotomaculum hydrothermale</name>
    <dbReference type="NCBI Taxonomy" id="981385"/>
    <lineage>
        <taxon>Bacteria</taxon>
        <taxon>Pseudomonadati</taxon>
        <taxon>Acidobacteriota</taxon>
        <taxon>Holophagae</taxon>
        <taxon>Thermotomaculales</taxon>
        <taxon>Thermotomaculaceae</taxon>
        <taxon>Thermotomaculum</taxon>
    </lineage>
</organism>
<dbReference type="Gene3D" id="1.10.287.80">
    <property type="entry name" value="ATP synthase, gamma subunit, helix hairpin domain"/>
    <property type="match status" value="1"/>
</dbReference>
<dbReference type="EMBL" id="AP017470">
    <property type="protein sequence ID" value="BBB32518.1"/>
    <property type="molecule type" value="Genomic_DNA"/>
</dbReference>
<dbReference type="KEGG" id="thyd:TTHT_0965"/>
<evidence type="ECO:0000256" key="2">
    <source>
        <dbReference type="ARBA" id="ARBA00004170"/>
    </source>
</evidence>
<dbReference type="PANTHER" id="PTHR11693">
    <property type="entry name" value="ATP SYNTHASE GAMMA CHAIN"/>
    <property type="match status" value="1"/>
</dbReference>
<proteinExistence type="inferred from homology"/>
<keyword evidence="13" id="KW-1185">Reference proteome</keyword>
<dbReference type="SUPFAM" id="SSF52943">
    <property type="entry name" value="ATP synthase (F1-ATPase), gamma subunit"/>
    <property type="match status" value="1"/>
</dbReference>
<comment type="similarity">
    <text evidence="3 11">Belongs to the ATPase gamma chain family.</text>
</comment>
<dbReference type="InterPro" id="IPR000131">
    <property type="entry name" value="ATP_synth_F1_gsu"/>
</dbReference>
<comment type="subcellular location">
    <subcellularLocation>
        <location evidence="11">Cell membrane</location>
        <topology evidence="11">Peripheral membrane protein</topology>
    </subcellularLocation>
    <subcellularLocation>
        <location evidence="2">Membrane</location>
        <topology evidence="2">Peripheral membrane protein</topology>
    </subcellularLocation>
    <subcellularLocation>
        <location evidence="10">Thylakoid</location>
    </subcellularLocation>
</comment>
<evidence type="ECO:0000256" key="3">
    <source>
        <dbReference type="ARBA" id="ARBA00007681"/>
    </source>
</evidence>
<dbReference type="Gene3D" id="3.40.1380.10">
    <property type="match status" value="1"/>
</dbReference>
<dbReference type="GO" id="GO:0005524">
    <property type="term" value="F:ATP binding"/>
    <property type="evidence" value="ECO:0007669"/>
    <property type="project" value="UniProtKB-UniRule"/>
</dbReference>
<evidence type="ECO:0000256" key="11">
    <source>
        <dbReference type="HAMAP-Rule" id="MF_00815"/>
    </source>
</evidence>
<evidence type="ECO:0000256" key="5">
    <source>
        <dbReference type="ARBA" id="ARBA00022781"/>
    </source>
</evidence>
<keyword evidence="6 11" id="KW-0406">Ion transport</keyword>
<keyword evidence="11" id="KW-1003">Cell membrane</keyword>
<evidence type="ECO:0000256" key="6">
    <source>
        <dbReference type="ARBA" id="ARBA00023065"/>
    </source>
</evidence>
<evidence type="ECO:0000313" key="12">
    <source>
        <dbReference type="EMBL" id="BBB32518.1"/>
    </source>
</evidence>
<protein>
    <recommendedName>
        <fullName evidence="11">ATP synthase gamma chain</fullName>
    </recommendedName>
    <alternativeName>
        <fullName evidence="11">ATP synthase F1 sector gamma subunit</fullName>
    </alternativeName>
    <alternativeName>
        <fullName evidence="11">F-ATPase gamma subunit</fullName>
    </alternativeName>
</protein>
<name>A0A7R6PZD5_9BACT</name>
<dbReference type="PRINTS" id="PR00126">
    <property type="entry name" value="ATPASEGAMMA"/>
</dbReference>
<keyword evidence="8 11" id="KW-0139">CF(1)</keyword>
<comment type="subunit">
    <text evidence="11">F-type ATPases have 2 components, CF(1) - the catalytic core - and CF(0) - the membrane proton channel. CF(1) has five subunits: alpha(3), beta(3), gamma(1), delta(1), epsilon(1). CF(0) has three main subunits: a, b and c.</text>
</comment>
<keyword evidence="5 11" id="KW-0375">Hydrogen ion transport</keyword>
<dbReference type="Pfam" id="PF00231">
    <property type="entry name" value="ATP-synt"/>
    <property type="match status" value="1"/>
</dbReference>
<dbReference type="InterPro" id="IPR035968">
    <property type="entry name" value="ATP_synth_F1_ATPase_gsu"/>
</dbReference>
<dbReference type="PANTHER" id="PTHR11693:SF22">
    <property type="entry name" value="ATP SYNTHASE SUBUNIT GAMMA, MITOCHONDRIAL"/>
    <property type="match status" value="1"/>
</dbReference>
<dbReference type="GO" id="GO:0042777">
    <property type="term" value="P:proton motive force-driven plasma membrane ATP synthesis"/>
    <property type="evidence" value="ECO:0007669"/>
    <property type="project" value="UniProtKB-UniRule"/>
</dbReference>
<dbReference type="HAMAP" id="MF_00815">
    <property type="entry name" value="ATP_synth_gamma_bact"/>
    <property type="match status" value="1"/>
</dbReference>
<evidence type="ECO:0000256" key="9">
    <source>
        <dbReference type="ARBA" id="ARBA00023310"/>
    </source>
</evidence>
<evidence type="ECO:0000256" key="4">
    <source>
        <dbReference type="ARBA" id="ARBA00022448"/>
    </source>
</evidence>
<gene>
    <name evidence="11 12" type="primary">atpG</name>
    <name evidence="12" type="ORF">TTHT_0965</name>
</gene>
<evidence type="ECO:0000256" key="10">
    <source>
        <dbReference type="ARBA" id="ARBA00060385"/>
    </source>
</evidence>
<dbReference type="CDD" id="cd12151">
    <property type="entry name" value="F1-ATPase_gamma"/>
    <property type="match status" value="1"/>
</dbReference>
<keyword evidence="7 11" id="KW-0472">Membrane</keyword>
<evidence type="ECO:0000256" key="7">
    <source>
        <dbReference type="ARBA" id="ARBA00023136"/>
    </source>
</evidence>
<dbReference type="Proteomes" id="UP000595564">
    <property type="component" value="Chromosome"/>
</dbReference>